<keyword evidence="16" id="KW-1185">Reference proteome</keyword>
<evidence type="ECO:0000259" key="14">
    <source>
        <dbReference type="PROSITE" id="PS50109"/>
    </source>
</evidence>
<evidence type="ECO:0000256" key="12">
    <source>
        <dbReference type="SAM" id="Coils"/>
    </source>
</evidence>
<dbReference type="PANTHER" id="PTHR43711">
    <property type="entry name" value="TWO-COMPONENT HISTIDINE KINASE"/>
    <property type="match status" value="1"/>
</dbReference>
<evidence type="ECO:0000256" key="3">
    <source>
        <dbReference type="ARBA" id="ARBA00006434"/>
    </source>
</evidence>
<dbReference type="InterPro" id="IPR036890">
    <property type="entry name" value="HATPase_C_sf"/>
</dbReference>
<dbReference type="InterPro" id="IPR001734">
    <property type="entry name" value="Na/solute_symporter"/>
</dbReference>
<feature type="transmembrane region" description="Helical" evidence="13">
    <location>
        <begin position="37"/>
        <end position="57"/>
    </location>
</feature>
<feature type="transmembrane region" description="Helical" evidence="13">
    <location>
        <begin position="6"/>
        <end position="25"/>
    </location>
</feature>
<evidence type="ECO:0000256" key="2">
    <source>
        <dbReference type="ARBA" id="ARBA00004141"/>
    </source>
</evidence>
<comment type="caution">
    <text evidence="15">The sequence shown here is derived from an EMBL/GenBank/DDBJ whole genome shotgun (WGS) entry which is preliminary data.</text>
</comment>
<feature type="transmembrane region" description="Helical" evidence="13">
    <location>
        <begin position="250"/>
        <end position="268"/>
    </location>
</feature>
<evidence type="ECO:0000256" key="10">
    <source>
        <dbReference type="ARBA" id="ARBA00023012"/>
    </source>
</evidence>
<dbReference type="SUPFAM" id="SSF47384">
    <property type="entry name" value="Homodimeric domain of signal transducing histidine kinase"/>
    <property type="match status" value="1"/>
</dbReference>
<protein>
    <recommendedName>
        <fullName evidence="4">histidine kinase</fullName>
        <ecNumber evidence="4">2.7.13.3</ecNumber>
    </recommendedName>
</protein>
<keyword evidence="9 13" id="KW-1133">Transmembrane helix</keyword>
<feature type="transmembrane region" description="Helical" evidence="13">
    <location>
        <begin position="288"/>
        <end position="312"/>
    </location>
</feature>
<feature type="transmembrane region" description="Helical" evidence="13">
    <location>
        <begin position="451"/>
        <end position="473"/>
    </location>
</feature>
<dbReference type="Pfam" id="PF00512">
    <property type="entry name" value="HisKA"/>
    <property type="match status" value="1"/>
</dbReference>
<evidence type="ECO:0000256" key="9">
    <source>
        <dbReference type="ARBA" id="ARBA00022989"/>
    </source>
</evidence>
<dbReference type="SMART" id="SM00387">
    <property type="entry name" value="HATPase_c"/>
    <property type="match status" value="1"/>
</dbReference>
<feature type="transmembrane region" description="Helical" evidence="13">
    <location>
        <begin position="69"/>
        <end position="86"/>
    </location>
</feature>
<comment type="catalytic activity">
    <reaction evidence="1">
        <text>ATP + protein L-histidine = ADP + protein N-phospho-L-histidine.</text>
        <dbReference type="EC" id="2.7.13.3"/>
    </reaction>
</comment>
<proteinExistence type="inferred from homology"/>
<reference evidence="15 16" key="1">
    <citation type="submission" date="2016-10" db="EMBL/GenBank/DDBJ databases">
        <authorList>
            <person name="Varghese N."/>
            <person name="Submissions S."/>
        </authorList>
    </citation>
    <scope>NUCLEOTIDE SEQUENCE [LARGE SCALE GENOMIC DNA]</scope>
    <source>
        <strain evidence="15 16">DSM 17997</strain>
    </source>
</reference>
<dbReference type="Proteomes" id="UP000199663">
    <property type="component" value="Unassembled WGS sequence"/>
</dbReference>
<feature type="transmembrane region" description="Helical" evidence="13">
    <location>
        <begin position="165"/>
        <end position="184"/>
    </location>
</feature>
<feature type="transmembrane region" description="Helical" evidence="13">
    <location>
        <begin position="418"/>
        <end position="439"/>
    </location>
</feature>
<dbReference type="PRINTS" id="PR00344">
    <property type="entry name" value="BCTRLSENSOR"/>
</dbReference>
<dbReference type="SMART" id="SM00388">
    <property type="entry name" value="HisKA"/>
    <property type="match status" value="1"/>
</dbReference>
<keyword evidence="5" id="KW-0597">Phosphoprotein</keyword>
<keyword evidence="7 13" id="KW-0812">Transmembrane</keyword>
<keyword evidence="8" id="KW-0418">Kinase</keyword>
<sequence>MLSNGVIISFTFGYLVLLFAIAWFSEKSEKSGRRLSTNPYVYSLSLAVYCTAWTYYGSVGRAATNGLEFLTIYIGPSLIAPLWWIVMRKIIRICKVQQLSSIADFISSRYGKNVTLGGIVTIFSLLGILPYTALQIKAVASSFDIMSVSEVGYELLSAPFYKDSAFYLALGLALFTVLFGTRHIEATARHEGMVMAIAFESIFKLLAFLVVGVFVSFFVFDGFGDIFAQASAKGLEDLFVLQGENNASEWFWMSVLSMMAVLFLPRQFQMGVIENNNEKHLDTAMWLFPLYLLLINIFVLPIALGGLVYFPTGTVDADTFVLALPIAFDQEWMALLVYLGGFSAATGMIIVSTIALSTMVSNNLVMPLLLVNDGFQKRYQHRLGSILIWTRRVTIFGIILLAYIYYKQIAGQFSLVSIGLISFVAIAQFTPAIIGGIFWKKGARLGALSGILAGFVLWFYTLVVPTMITAGYLSPSIMTDGLFGLGFLKPYSLLGLDEMSYVTHGLFYSLSVNLILYLVVSLFSQQSSKEHNQAVIFVDIFKYSSALDSSIVWKGQAFLPDLKSLLDNFLGNEKTEMALDEYRQISGKTLTSGIYADPELVSYSERLLSGIIGSASARIMVASVVKEEEISMEEVIGILRETQELKSLNEKLNLKTRELKKASDKLQKMNEALRMNDMLKDEFISTVTHEMKTPLTSIRAFSEILLDEDIEDADRKRFLEIIIQETQRMTRLIDQVLDLERFDSGRQKMNFEKTDPKICILQSADSMMQVFREKNIDFSIHLNFETQELMIDEDRIKQVVLNLLSNAAKFAASKIRLVGFESPMGLMVQVCDDGKGIKEEELPYIFEKFYQANNQTSKKPIGSGLGLAISKKIIEYHGGELSVKRLEGMTCFEFTLPFQSEKIKLNQEKNNHD</sequence>
<feature type="transmembrane region" description="Helical" evidence="13">
    <location>
        <begin position="386"/>
        <end position="406"/>
    </location>
</feature>
<evidence type="ECO:0000256" key="6">
    <source>
        <dbReference type="ARBA" id="ARBA00022679"/>
    </source>
</evidence>
<dbReference type="Gene3D" id="1.20.1730.10">
    <property type="entry name" value="Sodium/glucose cotransporter"/>
    <property type="match status" value="1"/>
</dbReference>
<comment type="subcellular location">
    <subcellularLocation>
        <location evidence="2">Membrane</location>
        <topology evidence="2">Multi-pass membrane protein</topology>
    </subcellularLocation>
</comment>
<dbReference type="InterPro" id="IPR004358">
    <property type="entry name" value="Sig_transdc_His_kin-like_C"/>
</dbReference>
<feature type="coiled-coil region" evidence="12">
    <location>
        <begin position="638"/>
        <end position="676"/>
    </location>
</feature>
<evidence type="ECO:0000256" key="11">
    <source>
        <dbReference type="ARBA" id="ARBA00023136"/>
    </source>
</evidence>
<dbReference type="Pfam" id="PF02518">
    <property type="entry name" value="HATPase_c"/>
    <property type="match status" value="1"/>
</dbReference>
<keyword evidence="6" id="KW-0808">Transferase</keyword>
<dbReference type="EMBL" id="FNQC01000002">
    <property type="protein sequence ID" value="SDY67086.1"/>
    <property type="molecule type" value="Genomic_DNA"/>
</dbReference>
<feature type="transmembrane region" description="Helical" evidence="13">
    <location>
        <begin position="114"/>
        <end position="134"/>
    </location>
</feature>
<feature type="domain" description="Histidine kinase" evidence="14">
    <location>
        <begin position="686"/>
        <end position="900"/>
    </location>
</feature>
<dbReference type="InterPro" id="IPR003594">
    <property type="entry name" value="HATPase_dom"/>
</dbReference>
<keyword evidence="10" id="KW-0902">Two-component regulatory system</keyword>
<evidence type="ECO:0000256" key="13">
    <source>
        <dbReference type="SAM" id="Phobius"/>
    </source>
</evidence>
<feature type="transmembrane region" description="Helical" evidence="13">
    <location>
        <begin position="501"/>
        <end position="523"/>
    </location>
</feature>
<dbReference type="InterPro" id="IPR018212">
    <property type="entry name" value="Na/solute_symporter_CS"/>
</dbReference>
<dbReference type="PROSITE" id="PS00457">
    <property type="entry name" value="NA_SOLUT_SYMP_2"/>
    <property type="match status" value="1"/>
</dbReference>
<dbReference type="InterPro" id="IPR036097">
    <property type="entry name" value="HisK_dim/P_sf"/>
</dbReference>
<feature type="transmembrane region" description="Helical" evidence="13">
    <location>
        <begin position="332"/>
        <end position="356"/>
    </location>
</feature>
<dbReference type="Gene3D" id="1.10.287.130">
    <property type="match status" value="1"/>
</dbReference>
<feature type="transmembrane region" description="Helical" evidence="13">
    <location>
        <begin position="205"/>
        <end position="230"/>
    </location>
</feature>
<dbReference type="CDD" id="cd00082">
    <property type="entry name" value="HisKA"/>
    <property type="match status" value="1"/>
</dbReference>
<keyword evidence="11 13" id="KW-0472">Membrane</keyword>
<dbReference type="EC" id="2.7.13.3" evidence="4"/>
<dbReference type="InterPro" id="IPR038377">
    <property type="entry name" value="Na/Glc_symporter_sf"/>
</dbReference>
<gene>
    <name evidence="15" type="ORF">SAMN05444412_102178</name>
</gene>
<dbReference type="RefSeq" id="WP_019596579.1">
    <property type="nucleotide sequence ID" value="NZ_FNQC01000002.1"/>
</dbReference>
<dbReference type="SUPFAM" id="SSF55874">
    <property type="entry name" value="ATPase domain of HSP90 chaperone/DNA topoisomerase II/histidine kinase"/>
    <property type="match status" value="1"/>
</dbReference>
<dbReference type="Gene3D" id="3.30.565.10">
    <property type="entry name" value="Histidine kinase-like ATPase, C-terminal domain"/>
    <property type="match status" value="1"/>
</dbReference>
<dbReference type="CDD" id="cd10322">
    <property type="entry name" value="SLC5sbd"/>
    <property type="match status" value="1"/>
</dbReference>
<dbReference type="InterPro" id="IPR005467">
    <property type="entry name" value="His_kinase_dom"/>
</dbReference>
<evidence type="ECO:0000256" key="5">
    <source>
        <dbReference type="ARBA" id="ARBA00022553"/>
    </source>
</evidence>
<dbReference type="InterPro" id="IPR003661">
    <property type="entry name" value="HisK_dim/P_dom"/>
</dbReference>
<dbReference type="PROSITE" id="PS50283">
    <property type="entry name" value="NA_SOLUT_SYMP_3"/>
    <property type="match status" value="1"/>
</dbReference>
<organism evidence="15 16">
    <name type="scientific">Rhodonellum ikkaensis</name>
    <dbReference type="NCBI Taxonomy" id="336829"/>
    <lineage>
        <taxon>Bacteria</taxon>
        <taxon>Pseudomonadati</taxon>
        <taxon>Bacteroidota</taxon>
        <taxon>Cytophagia</taxon>
        <taxon>Cytophagales</taxon>
        <taxon>Cytophagaceae</taxon>
        <taxon>Rhodonellum</taxon>
    </lineage>
</organism>
<dbReference type="InterPro" id="IPR050736">
    <property type="entry name" value="Sensor_HK_Regulatory"/>
</dbReference>
<dbReference type="PANTHER" id="PTHR43711:SF26">
    <property type="entry name" value="SENSOR HISTIDINE KINASE RCSC"/>
    <property type="match status" value="1"/>
</dbReference>
<evidence type="ECO:0000256" key="4">
    <source>
        <dbReference type="ARBA" id="ARBA00012438"/>
    </source>
</evidence>
<evidence type="ECO:0000313" key="15">
    <source>
        <dbReference type="EMBL" id="SDY67086.1"/>
    </source>
</evidence>
<keyword evidence="12" id="KW-0175">Coiled coil</keyword>
<evidence type="ECO:0000256" key="7">
    <source>
        <dbReference type="ARBA" id="ARBA00022692"/>
    </source>
</evidence>
<accession>A0A1H3LRX4</accession>
<dbReference type="PROSITE" id="PS50109">
    <property type="entry name" value="HIS_KIN"/>
    <property type="match status" value="1"/>
</dbReference>
<evidence type="ECO:0000256" key="8">
    <source>
        <dbReference type="ARBA" id="ARBA00022777"/>
    </source>
</evidence>
<comment type="similarity">
    <text evidence="3">Belongs to the sodium:solute symporter (SSF) (TC 2.A.21) family.</text>
</comment>
<evidence type="ECO:0000313" key="16">
    <source>
        <dbReference type="Proteomes" id="UP000199663"/>
    </source>
</evidence>
<evidence type="ECO:0000256" key="1">
    <source>
        <dbReference type="ARBA" id="ARBA00000085"/>
    </source>
</evidence>
<name>A0A1H3LRX4_9BACT</name>